<reference evidence="2" key="1">
    <citation type="journal article" date="2006" name="Science">
        <title>Phytophthora genome sequences uncover evolutionary origins and mechanisms of pathogenesis.</title>
        <authorList>
            <person name="Tyler B.M."/>
            <person name="Tripathy S."/>
            <person name="Zhang X."/>
            <person name="Dehal P."/>
            <person name="Jiang R.H."/>
            <person name="Aerts A."/>
            <person name="Arredondo F.D."/>
            <person name="Baxter L."/>
            <person name="Bensasson D."/>
            <person name="Beynon J.L."/>
            <person name="Chapman J."/>
            <person name="Damasceno C.M."/>
            <person name="Dorrance A.E."/>
            <person name="Dou D."/>
            <person name="Dickerman A.W."/>
            <person name="Dubchak I.L."/>
            <person name="Garbelotto M."/>
            <person name="Gijzen M."/>
            <person name="Gordon S.G."/>
            <person name="Govers F."/>
            <person name="Grunwald N.J."/>
            <person name="Huang W."/>
            <person name="Ivors K.L."/>
            <person name="Jones R.W."/>
            <person name="Kamoun S."/>
            <person name="Krampis K."/>
            <person name="Lamour K.H."/>
            <person name="Lee M.K."/>
            <person name="McDonald W.H."/>
            <person name="Medina M."/>
            <person name="Meijer H.J."/>
            <person name="Nordberg E.K."/>
            <person name="Maclean D.J."/>
            <person name="Ospina-Giraldo M.D."/>
            <person name="Morris P.F."/>
            <person name="Phuntumart V."/>
            <person name="Putnam N.H."/>
            <person name="Rash S."/>
            <person name="Rose J.K."/>
            <person name="Sakihama Y."/>
            <person name="Salamov A.A."/>
            <person name="Savidor A."/>
            <person name="Scheuring C.F."/>
            <person name="Smith B.M."/>
            <person name="Sobral B.W."/>
            <person name="Terry A."/>
            <person name="Torto-Alalibo T.A."/>
            <person name="Win J."/>
            <person name="Xu Z."/>
            <person name="Zhang H."/>
            <person name="Grigoriev I.V."/>
            <person name="Rokhsar D.S."/>
            <person name="Boore J.L."/>
        </authorList>
    </citation>
    <scope>NUCLEOTIDE SEQUENCE [LARGE SCALE GENOMIC DNA]</scope>
    <source>
        <strain evidence="2">Pr102</strain>
    </source>
</reference>
<reference evidence="1" key="2">
    <citation type="submission" date="2015-06" db="UniProtKB">
        <authorList>
            <consortium name="EnsemblProtists"/>
        </authorList>
    </citation>
    <scope>IDENTIFICATION</scope>
    <source>
        <strain evidence="1">Pr102</strain>
    </source>
</reference>
<dbReference type="Proteomes" id="UP000005238">
    <property type="component" value="Unassembled WGS sequence"/>
</dbReference>
<organism evidence="1 2">
    <name type="scientific">Phytophthora ramorum</name>
    <name type="common">Sudden oak death agent</name>
    <dbReference type="NCBI Taxonomy" id="164328"/>
    <lineage>
        <taxon>Eukaryota</taxon>
        <taxon>Sar</taxon>
        <taxon>Stramenopiles</taxon>
        <taxon>Oomycota</taxon>
        <taxon>Peronosporomycetes</taxon>
        <taxon>Peronosporales</taxon>
        <taxon>Peronosporaceae</taxon>
        <taxon>Phytophthora</taxon>
    </lineage>
</organism>
<dbReference type="HOGENOM" id="CLU_114742_0_0_1"/>
<dbReference type="InParanoid" id="H3H6Q1"/>
<protein>
    <submittedName>
        <fullName evidence="1">Uncharacterized protein</fullName>
    </submittedName>
</protein>
<dbReference type="EMBL" id="DS566641">
    <property type="status" value="NOT_ANNOTATED_CDS"/>
    <property type="molecule type" value="Genomic_DNA"/>
</dbReference>
<accession>H3H6Q1</accession>
<evidence type="ECO:0000313" key="1">
    <source>
        <dbReference type="EnsemblProtists" id="Phyra86370"/>
    </source>
</evidence>
<name>H3H6Q1_PHYRM</name>
<sequence>MADLRSLRSARSCCRRDMVRRAASSSPPVEASWSDSEFGSGVISVRIGARQRVPEALELPAFQKTPGYSQLVAGVLQSEFGLETFLLSSLSLVASQPHLASQTIAISAIPISLTGSVAKLTLEIRHYGGLPIRSLTKLQDRIWLVTTRIGSGLQVNDLVLEASNLLLLAIAHSLTRPQILSGTYEGSLCMLLPTEGGVSSFPCDAKLR</sequence>
<dbReference type="EnsemblProtists" id="Phyra86370">
    <property type="protein sequence ID" value="Phyra86370"/>
    <property type="gene ID" value="Phyra86370"/>
</dbReference>
<evidence type="ECO:0000313" key="2">
    <source>
        <dbReference type="Proteomes" id="UP000005238"/>
    </source>
</evidence>
<proteinExistence type="predicted"/>
<keyword evidence="2" id="KW-1185">Reference proteome</keyword>
<dbReference type="AlphaFoldDB" id="H3H6Q1"/>